<dbReference type="EMBL" id="JADCTT010000003">
    <property type="protein sequence ID" value="KAF9755930.1"/>
    <property type="molecule type" value="Genomic_DNA"/>
</dbReference>
<dbReference type="Pfam" id="PF13302">
    <property type="entry name" value="Acetyltransf_3"/>
    <property type="match status" value="1"/>
</dbReference>
<evidence type="ECO:0000313" key="2">
    <source>
        <dbReference type="EMBL" id="KAF9755930.1"/>
    </source>
</evidence>
<name>A0A8H7NHD3_BIOOC</name>
<sequence>MAPPTTPATALYEIQSPRVTIRLPEEADTEAFHQFLINPKNFPHQSTETSLSPEQVRTRIGRFAELAAKGKNAWLVFILRETGEFIGYGGFNTFEEITSDQTSSETEPQEKVLMTDLGVMIDHRYWRKGYGTEIMSALTEFACDQLGCGLVRVETGLENEPWRALSTSMGLGAYEDKSGASYDPNQEVLVWKYSSDQWKGAKDAMVADGKWRL</sequence>
<protein>
    <recommendedName>
        <fullName evidence="1">N-acetyltransferase domain-containing protein</fullName>
    </recommendedName>
</protein>
<evidence type="ECO:0000259" key="1">
    <source>
        <dbReference type="PROSITE" id="PS51186"/>
    </source>
</evidence>
<proteinExistence type="predicted"/>
<dbReference type="InterPro" id="IPR000182">
    <property type="entry name" value="GNAT_dom"/>
</dbReference>
<dbReference type="InterPro" id="IPR051531">
    <property type="entry name" value="N-acetyltransferase"/>
</dbReference>
<dbReference type="PROSITE" id="PS51186">
    <property type="entry name" value="GNAT"/>
    <property type="match status" value="1"/>
</dbReference>
<evidence type="ECO:0000313" key="3">
    <source>
        <dbReference type="Proteomes" id="UP000616885"/>
    </source>
</evidence>
<dbReference type="InterPro" id="IPR016181">
    <property type="entry name" value="Acyl_CoA_acyltransferase"/>
</dbReference>
<dbReference type="PANTHER" id="PTHR43792:SF16">
    <property type="entry name" value="N-ACETYLTRANSFERASE DOMAIN-CONTAINING PROTEIN"/>
    <property type="match status" value="1"/>
</dbReference>
<dbReference type="PANTHER" id="PTHR43792">
    <property type="entry name" value="GNAT FAMILY, PUTATIVE (AFU_ORTHOLOGUE AFUA_3G00765)-RELATED-RELATED"/>
    <property type="match status" value="1"/>
</dbReference>
<accession>A0A8H7NHD3</accession>
<dbReference type="SUPFAM" id="SSF55729">
    <property type="entry name" value="Acyl-CoA N-acyltransferases (Nat)"/>
    <property type="match status" value="1"/>
</dbReference>
<organism evidence="2 3">
    <name type="scientific">Bionectria ochroleuca</name>
    <name type="common">Gliocladium roseum</name>
    <dbReference type="NCBI Taxonomy" id="29856"/>
    <lineage>
        <taxon>Eukaryota</taxon>
        <taxon>Fungi</taxon>
        <taxon>Dikarya</taxon>
        <taxon>Ascomycota</taxon>
        <taxon>Pezizomycotina</taxon>
        <taxon>Sordariomycetes</taxon>
        <taxon>Hypocreomycetidae</taxon>
        <taxon>Hypocreales</taxon>
        <taxon>Bionectriaceae</taxon>
        <taxon>Clonostachys</taxon>
    </lineage>
</organism>
<dbReference type="AlphaFoldDB" id="A0A8H7NHD3"/>
<reference evidence="2" key="1">
    <citation type="submission" date="2020-10" db="EMBL/GenBank/DDBJ databases">
        <title>High-Quality Genome Resource of Clonostachys rosea strain S41 by Oxford Nanopore Long-Read Sequencing.</title>
        <authorList>
            <person name="Wang H."/>
        </authorList>
    </citation>
    <scope>NUCLEOTIDE SEQUENCE</scope>
    <source>
        <strain evidence="2">S41</strain>
    </source>
</reference>
<feature type="domain" description="N-acetyltransferase" evidence="1">
    <location>
        <begin position="19"/>
        <end position="196"/>
    </location>
</feature>
<dbReference type="Gene3D" id="3.40.630.30">
    <property type="match status" value="1"/>
</dbReference>
<comment type="caution">
    <text evidence="2">The sequence shown here is derived from an EMBL/GenBank/DDBJ whole genome shotgun (WGS) entry which is preliminary data.</text>
</comment>
<dbReference type="GO" id="GO:0016747">
    <property type="term" value="F:acyltransferase activity, transferring groups other than amino-acyl groups"/>
    <property type="evidence" value="ECO:0007669"/>
    <property type="project" value="InterPro"/>
</dbReference>
<dbReference type="Proteomes" id="UP000616885">
    <property type="component" value="Unassembled WGS sequence"/>
</dbReference>
<gene>
    <name evidence="2" type="ORF">IM811_011371</name>
</gene>
<dbReference type="CDD" id="cd04301">
    <property type="entry name" value="NAT_SF"/>
    <property type="match status" value="1"/>
</dbReference>